<gene>
    <name evidence="6" type="primary">rmuC</name>
    <name evidence="6" type="ORF">EXY25_17050</name>
</gene>
<name>A0ABY1WLJ8_9GAMM</name>
<comment type="similarity">
    <text evidence="2">Belongs to the RmuC family.</text>
</comment>
<evidence type="ECO:0000256" key="2">
    <source>
        <dbReference type="ARBA" id="ARBA00009840"/>
    </source>
</evidence>
<evidence type="ECO:0000313" key="7">
    <source>
        <dbReference type="Proteomes" id="UP000292544"/>
    </source>
</evidence>
<dbReference type="InterPro" id="IPR003798">
    <property type="entry name" value="DNA_recombination_RmuC"/>
</dbReference>
<evidence type="ECO:0000256" key="1">
    <source>
        <dbReference type="ARBA" id="ARBA00003416"/>
    </source>
</evidence>
<protein>
    <submittedName>
        <fullName evidence="6">DNA recombination protein RmuC</fullName>
    </submittedName>
</protein>
<sequence>MGPRGRRFKSCIADHFFRALGNYAGGFVVLTPYSLYSSLVCCSNAHGRVILPYSCLSGATPLDLQLAAIAAGSLSLLFLITTLIYRQRASRLAQHYQSSEQLLQSELAFKSAALEALQVDVQQLTEKEREQSLSATALRTQLAVEQSANQEKIALLAQSETRLKEQFENLANRIFDSKAQQFDQQSQQRLAATFAPLKDQLGAFRQQVQSVYETEAKERHTLKAEILSLKQLNERMSEDALNLTKALKGDSKQQGNWGEVVLARVLEQSGLRQGHEYSTEVSQSTDDGKRYRPDVIVHLPEGKQIIIDSKVSLTAYEQYFNSDDDVERQAALTAHVQSLRNHIKGLGAKDYQALPGIHSLDYVLMFIPIEAAFLTALDQQPDLVKLALDNNIMLVSPTNLLVALRTVNNIWRYEYQNQNAKLIADKAAAMYDKLRLFVDELQKLGKGLEQAQLSYETSLKRLASGRGNLLSQAEGLRDLGVTAKKAIDPEWLQQKGVVVEKSSDNGAANGEMTSPVASERSANDE</sequence>
<keyword evidence="4" id="KW-0233">DNA recombination</keyword>
<evidence type="ECO:0000256" key="3">
    <source>
        <dbReference type="ARBA" id="ARBA00023054"/>
    </source>
</evidence>
<dbReference type="PANTHER" id="PTHR30563">
    <property type="entry name" value="DNA RECOMBINATION PROTEIN RMUC"/>
    <property type="match status" value="1"/>
</dbReference>
<evidence type="ECO:0000256" key="4">
    <source>
        <dbReference type="ARBA" id="ARBA00023172"/>
    </source>
</evidence>
<feature type="region of interest" description="Disordered" evidence="5">
    <location>
        <begin position="502"/>
        <end position="525"/>
    </location>
</feature>
<reference evidence="7" key="1">
    <citation type="submission" date="2019-02" db="EMBL/GenBank/DDBJ databases">
        <title>Draft genome sequence of Muricauda sp. 176CP4-71.</title>
        <authorList>
            <person name="Park J.-S."/>
        </authorList>
    </citation>
    <scope>NUCLEOTIDE SEQUENCE [LARGE SCALE GENOMIC DNA]</scope>
    <source>
        <strain evidence="7">176GS2-150</strain>
    </source>
</reference>
<dbReference type="Proteomes" id="UP000292544">
    <property type="component" value="Unassembled WGS sequence"/>
</dbReference>
<keyword evidence="7" id="KW-1185">Reference proteome</keyword>
<evidence type="ECO:0000313" key="6">
    <source>
        <dbReference type="EMBL" id="TAA41123.1"/>
    </source>
</evidence>
<keyword evidence="3" id="KW-0175">Coiled coil</keyword>
<comment type="caution">
    <text evidence="6">The sequence shown here is derived from an EMBL/GenBank/DDBJ whole genome shotgun (WGS) entry which is preliminary data.</text>
</comment>
<dbReference type="PANTHER" id="PTHR30563:SF0">
    <property type="entry name" value="DNA RECOMBINATION PROTEIN RMUC"/>
    <property type="match status" value="1"/>
</dbReference>
<accession>A0ABY1WLJ8</accession>
<proteinExistence type="inferred from homology"/>
<dbReference type="EMBL" id="SHLY01000008">
    <property type="protein sequence ID" value="TAA41123.1"/>
    <property type="molecule type" value="Genomic_DNA"/>
</dbReference>
<organism evidence="6 7">
    <name type="scientific">Corallincola spongiicola</name>
    <dbReference type="NCBI Taxonomy" id="2520508"/>
    <lineage>
        <taxon>Bacteria</taxon>
        <taxon>Pseudomonadati</taxon>
        <taxon>Pseudomonadota</taxon>
        <taxon>Gammaproteobacteria</taxon>
        <taxon>Alteromonadales</taxon>
        <taxon>Psychromonadaceae</taxon>
        <taxon>Corallincola</taxon>
    </lineage>
</organism>
<dbReference type="Pfam" id="PF02646">
    <property type="entry name" value="RmuC"/>
    <property type="match status" value="1"/>
</dbReference>
<evidence type="ECO:0000256" key="5">
    <source>
        <dbReference type="SAM" id="MobiDB-lite"/>
    </source>
</evidence>
<comment type="function">
    <text evidence="1">Involved in DNA recombination.</text>
</comment>